<proteinExistence type="predicted"/>
<sequence>DLLQLWKNFRQDLGKDTDPTDWYLGNFHYGMTTASPACVVLGQMSSPRLKE</sequence>
<reference evidence="1" key="1">
    <citation type="journal article" date="2014" name="Front. Microbiol.">
        <title>High frequency of phylogenetically diverse reductive dehalogenase-homologous genes in deep subseafloor sedimentary metagenomes.</title>
        <authorList>
            <person name="Kawai M."/>
            <person name="Futagami T."/>
            <person name="Toyoda A."/>
            <person name="Takaki Y."/>
            <person name="Nishi S."/>
            <person name="Hori S."/>
            <person name="Arai W."/>
            <person name="Tsubouchi T."/>
            <person name="Morono Y."/>
            <person name="Uchiyama I."/>
            <person name="Ito T."/>
            <person name="Fujiyama A."/>
            <person name="Inagaki F."/>
            <person name="Takami H."/>
        </authorList>
    </citation>
    <scope>NUCLEOTIDE SEQUENCE</scope>
    <source>
        <strain evidence="1">Expedition CK06-06</strain>
    </source>
</reference>
<feature type="non-terminal residue" evidence="1">
    <location>
        <position position="1"/>
    </location>
</feature>
<dbReference type="AlphaFoldDB" id="X1QNZ6"/>
<name>X1QNZ6_9ZZZZ</name>
<accession>X1QNZ6</accession>
<comment type="caution">
    <text evidence="1">The sequence shown here is derived from an EMBL/GenBank/DDBJ whole genome shotgun (WGS) entry which is preliminary data.</text>
</comment>
<dbReference type="EMBL" id="BARV01044223">
    <property type="protein sequence ID" value="GAI70272.1"/>
    <property type="molecule type" value="Genomic_DNA"/>
</dbReference>
<evidence type="ECO:0000313" key="1">
    <source>
        <dbReference type="EMBL" id="GAI70272.1"/>
    </source>
</evidence>
<gene>
    <name evidence="1" type="ORF">S06H3_65579</name>
</gene>
<organism evidence="1">
    <name type="scientific">marine sediment metagenome</name>
    <dbReference type="NCBI Taxonomy" id="412755"/>
    <lineage>
        <taxon>unclassified sequences</taxon>
        <taxon>metagenomes</taxon>
        <taxon>ecological metagenomes</taxon>
    </lineage>
</organism>
<protein>
    <submittedName>
        <fullName evidence="1">Uncharacterized protein</fullName>
    </submittedName>
</protein>